<evidence type="ECO:0000313" key="4">
    <source>
        <dbReference type="RefSeq" id="XP_016968941.1"/>
    </source>
</evidence>
<feature type="signal peptide" evidence="1">
    <location>
        <begin position="1"/>
        <end position="18"/>
    </location>
</feature>
<name>A0A6P4E600_DRORH</name>
<reference evidence="2" key="3">
    <citation type="submission" date="2025-05" db="UniProtKB">
        <authorList>
            <consortium name="EnsemblMetazoa"/>
        </authorList>
    </citation>
    <scope>IDENTIFICATION</scope>
</reference>
<sequence>MEWISSLLVLGIIFGATGKEFAKPEIRLIQRAPDVTTSTTTENPISVLNKTATENLQWILSKYSQQCNNNVELSLWLDQVKEALKFDSSPTSINMKISVYSKFQDYDKQRLTFEKLIDDRINYLNDILPTLEPNSQCSKTYLEQKKALKAAKQLDNIVKSKILAQNSIDCTPETDFDLYYNY</sequence>
<organism evidence="4">
    <name type="scientific">Drosophila rhopaloa</name>
    <name type="common">Fruit fly</name>
    <dbReference type="NCBI Taxonomy" id="1041015"/>
    <lineage>
        <taxon>Eukaryota</taxon>
        <taxon>Metazoa</taxon>
        <taxon>Ecdysozoa</taxon>
        <taxon>Arthropoda</taxon>
        <taxon>Hexapoda</taxon>
        <taxon>Insecta</taxon>
        <taxon>Pterygota</taxon>
        <taxon>Neoptera</taxon>
        <taxon>Endopterygota</taxon>
        <taxon>Diptera</taxon>
        <taxon>Brachycera</taxon>
        <taxon>Muscomorpha</taxon>
        <taxon>Ephydroidea</taxon>
        <taxon>Drosophilidae</taxon>
        <taxon>Drosophila</taxon>
        <taxon>Sophophora</taxon>
    </lineage>
</organism>
<dbReference type="GeneID" id="108037020"/>
<keyword evidence="1" id="KW-0732">Signal</keyword>
<dbReference type="AlphaFoldDB" id="A0A6P4E600"/>
<feature type="chain" id="PRO_5028430572" evidence="1">
    <location>
        <begin position="19"/>
        <end position="182"/>
    </location>
</feature>
<keyword evidence="3" id="KW-1185">Reference proteome</keyword>
<dbReference type="RefSeq" id="XP_016968941.1">
    <property type="nucleotide sequence ID" value="XM_017113452.1"/>
</dbReference>
<proteinExistence type="predicted"/>
<reference evidence="3" key="1">
    <citation type="journal article" date="2021" name="Elife">
        <title>Highly contiguous assemblies of 101 drosophilid genomes.</title>
        <authorList>
            <person name="Kim B.Y."/>
            <person name="Wang J.R."/>
            <person name="Miller D.E."/>
            <person name="Barmina O."/>
            <person name="Delaney E."/>
            <person name="Thompson A."/>
            <person name="Comeault A.A."/>
            <person name="Peede D."/>
            <person name="D'Agostino E.R."/>
            <person name="Pelaez J."/>
            <person name="Aguilar J.M."/>
            <person name="Haji D."/>
            <person name="Matsunaga T."/>
            <person name="Armstrong E.E."/>
            <person name="Zych M."/>
            <person name="Ogawa Y."/>
            <person name="Stamenkovic-Radak M."/>
            <person name="Jelic M."/>
            <person name="Veselinovic M.S."/>
            <person name="Tanaskovic M."/>
            <person name="Eric P."/>
            <person name="Gao J.J."/>
            <person name="Katoh T.K."/>
            <person name="Toda M.J."/>
            <person name="Watabe H."/>
            <person name="Watada M."/>
            <person name="Davis J.S."/>
            <person name="Moyle L.C."/>
            <person name="Manoli G."/>
            <person name="Bertolini E."/>
            <person name="Kostal V."/>
            <person name="Hawley R.S."/>
            <person name="Takahashi A."/>
            <person name="Jones C.D."/>
            <person name="Price D.K."/>
            <person name="Whiteman N."/>
            <person name="Kopp A."/>
            <person name="Matute D.R."/>
            <person name="Petrov D.A."/>
        </authorList>
    </citation>
    <scope>NUCLEOTIDE SEQUENCE [LARGE SCALE GENOMIC DNA]</scope>
</reference>
<dbReference type="EnsemblMetazoa" id="XM_017113452.2">
    <property type="protein sequence ID" value="XP_016968941.1"/>
    <property type="gene ID" value="LOC108037020"/>
</dbReference>
<dbReference type="Proteomes" id="UP001652680">
    <property type="component" value="Unassembled WGS sequence"/>
</dbReference>
<reference evidence="4" key="2">
    <citation type="submission" date="2025-04" db="UniProtKB">
        <authorList>
            <consortium name="RefSeq"/>
        </authorList>
    </citation>
    <scope>IDENTIFICATION</scope>
</reference>
<dbReference type="OMA" id="QNSIDCT"/>
<evidence type="ECO:0000313" key="3">
    <source>
        <dbReference type="Proteomes" id="UP001652680"/>
    </source>
</evidence>
<evidence type="ECO:0000313" key="2">
    <source>
        <dbReference type="EnsemblMetazoa" id="XP_016968941.1"/>
    </source>
</evidence>
<accession>A0A6P4E600</accession>
<dbReference type="OrthoDB" id="7861733at2759"/>
<gene>
    <name evidence="4" type="primary">LOC108037020</name>
    <name evidence="2" type="synonym">108037020</name>
</gene>
<evidence type="ECO:0000256" key="1">
    <source>
        <dbReference type="SAM" id="SignalP"/>
    </source>
</evidence>
<protein>
    <submittedName>
        <fullName evidence="4">Uncharacterized protein LOC108037020</fullName>
    </submittedName>
</protein>